<dbReference type="Proteomes" id="UP000199513">
    <property type="component" value="Unassembled WGS sequence"/>
</dbReference>
<dbReference type="Gene3D" id="3.40.630.30">
    <property type="match status" value="1"/>
</dbReference>
<evidence type="ECO:0000259" key="1">
    <source>
        <dbReference type="PROSITE" id="PS51186"/>
    </source>
</evidence>
<evidence type="ECO:0000313" key="3">
    <source>
        <dbReference type="Proteomes" id="UP000199513"/>
    </source>
</evidence>
<evidence type="ECO:0000313" key="2">
    <source>
        <dbReference type="EMBL" id="SFF41288.1"/>
    </source>
</evidence>
<dbReference type="InterPro" id="IPR000182">
    <property type="entry name" value="GNAT_dom"/>
</dbReference>
<dbReference type="PROSITE" id="PS51186">
    <property type="entry name" value="GNAT"/>
    <property type="match status" value="1"/>
</dbReference>
<dbReference type="InterPro" id="IPR016181">
    <property type="entry name" value="Acyl_CoA_acyltransferase"/>
</dbReference>
<proteinExistence type="predicted"/>
<dbReference type="EMBL" id="FONY01000032">
    <property type="protein sequence ID" value="SFF41288.1"/>
    <property type="molecule type" value="Genomic_DNA"/>
</dbReference>
<dbReference type="AlphaFoldDB" id="A0A1I2II14"/>
<organism evidence="2 3">
    <name type="scientific">Thermoflexibacter ruber</name>
    <dbReference type="NCBI Taxonomy" id="1003"/>
    <lineage>
        <taxon>Bacteria</taxon>
        <taxon>Pseudomonadati</taxon>
        <taxon>Bacteroidota</taxon>
        <taxon>Cytophagia</taxon>
        <taxon>Cytophagales</taxon>
        <taxon>Thermoflexibacteraceae</taxon>
        <taxon>Thermoflexibacter</taxon>
    </lineage>
</organism>
<reference evidence="2 3" key="1">
    <citation type="submission" date="2016-10" db="EMBL/GenBank/DDBJ databases">
        <authorList>
            <person name="de Groot N.N."/>
        </authorList>
    </citation>
    <scope>NUCLEOTIDE SEQUENCE [LARGE SCALE GENOMIC DNA]</scope>
    <source>
        <strain>GEY</strain>
        <strain evidence="3">DSM 9560</strain>
    </source>
</reference>
<dbReference type="CDD" id="cd04301">
    <property type="entry name" value="NAT_SF"/>
    <property type="match status" value="1"/>
</dbReference>
<keyword evidence="2" id="KW-0808">Transferase</keyword>
<dbReference type="SUPFAM" id="SSF55729">
    <property type="entry name" value="Acyl-CoA N-acyltransferases (Nat)"/>
    <property type="match status" value="1"/>
</dbReference>
<dbReference type="InterPro" id="IPR053144">
    <property type="entry name" value="Acetyltransferase_Butenolide"/>
</dbReference>
<feature type="domain" description="N-acetyltransferase" evidence="1">
    <location>
        <begin position="1"/>
        <end position="135"/>
    </location>
</feature>
<dbReference type="GO" id="GO:0016747">
    <property type="term" value="F:acyltransferase activity, transferring groups other than amino-acyl groups"/>
    <property type="evidence" value="ECO:0007669"/>
    <property type="project" value="InterPro"/>
</dbReference>
<dbReference type="PANTHER" id="PTHR43233:SF1">
    <property type="entry name" value="FAMILY N-ACETYLTRANSFERASE, PUTATIVE (AFU_ORTHOLOGUE AFUA_6G03350)-RELATED"/>
    <property type="match status" value="1"/>
</dbReference>
<protein>
    <submittedName>
        <fullName evidence="2">Predicted N-acetyltransferase YhbS</fullName>
    </submittedName>
</protein>
<dbReference type="Pfam" id="PF00583">
    <property type="entry name" value="Acetyltransf_1"/>
    <property type="match status" value="1"/>
</dbReference>
<accession>A0A1I2II14</accession>
<name>A0A1I2II14_9BACT</name>
<keyword evidence="3" id="KW-1185">Reference proteome</keyword>
<sequence length="135" mass="15428">MITYQIEEKLTAEEFIEVLVNSTLGERRPIHDIERINQMLQHANLIATARNEGKLVGVARALTDFAFCTYLSDLAVDGEYQKQGIGKELIRMIKNHAPKAKLILLAAPKAIHYYPKIGMSQWEHCYFLDNVEALR</sequence>
<dbReference type="RefSeq" id="WP_091548534.1">
    <property type="nucleotide sequence ID" value="NZ_FONY01000032.1"/>
</dbReference>
<gene>
    <name evidence="2" type="ORF">SAMN04488541_103216</name>
</gene>
<dbReference type="PANTHER" id="PTHR43233">
    <property type="entry name" value="FAMILY N-ACETYLTRANSFERASE, PUTATIVE (AFU_ORTHOLOGUE AFUA_6G03350)-RELATED"/>
    <property type="match status" value="1"/>
</dbReference>
<dbReference type="STRING" id="1003.SAMN04488541_103216"/>
<dbReference type="OrthoDB" id="9775804at2"/>